<dbReference type="KEGG" id="cbf:CLI_1418"/>
<evidence type="ECO:0000313" key="1">
    <source>
        <dbReference type="EMBL" id="ABS41633.1"/>
    </source>
</evidence>
<dbReference type="HOGENOM" id="CLU_214796_0_0_9"/>
<reference evidence="2" key="1">
    <citation type="submission" date="2007-06" db="EMBL/GenBank/DDBJ databases">
        <authorList>
            <person name="Brinkac L.M."/>
            <person name="Daugherty S."/>
            <person name="Dodson R.J."/>
            <person name="Madupu R."/>
            <person name="Brown J.L."/>
            <person name="Bruce D."/>
            <person name="Detter C."/>
            <person name="Munk C."/>
            <person name="Smith L.A."/>
            <person name="Smith T.J."/>
            <person name="White O."/>
            <person name="Brettin T.S."/>
        </authorList>
    </citation>
    <scope>NUCLEOTIDE SEQUENCE [LARGE SCALE GENOMIC DNA]</scope>
    <source>
        <strain evidence="2">Langeland / NCTC 10281 / Type F</strain>
    </source>
</reference>
<gene>
    <name evidence="1" type="ordered locus">CLI_1418</name>
</gene>
<name>A7GD23_CLOBL</name>
<evidence type="ECO:0000313" key="2">
    <source>
        <dbReference type="Proteomes" id="UP000002410"/>
    </source>
</evidence>
<dbReference type="EMBL" id="CP000728">
    <property type="protein sequence ID" value="ABS41633.1"/>
    <property type="molecule type" value="Genomic_DNA"/>
</dbReference>
<proteinExistence type="predicted"/>
<dbReference type="Proteomes" id="UP000002410">
    <property type="component" value="Chromosome"/>
</dbReference>
<sequence length="41" mass="4955">MEDNILNLNIKPINNIIDLKCYINSEQRERITKKLKNRKIN</sequence>
<organism evidence="1 2">
    <name type="scientific">Clostridium botulinum (strain Langeland / NCTC 10281 / Type F)</name>
    <dbReference type="NCBI Taxonomy" id="441772"/>
    <lineage>
        <taxon>Bacteria</taxon>
        <taxon>Bacillati</taxon>
        <taxon>Bacillota</taxon>
        <taxon>Clostridia</taxon>
        <taxon>Eubacteriales</taxon>
        <taxon>Clostridiaceae</taxon>
        <taxon>Clostridium</taxon>
    </lineage>
</organism>
<dbReference type="AlphaFoldDB" id="A7GD23"/>
<protein>
    <submittedName>
        <fullName evidence="1">Uncharacterized protein</fullName>
    </submittedName>
</protein>
<accession>A7GD23</accession>